<reference evidence="2 3" key="1">
    <citation type="submission" date="2016-11" db="EMBL/GenBank/DDBJ databases">
        <title>The macronuclear genome of Stentor coeruleus: a giant cell with tiny introns.</title>
        <authorList>
            <person name="Slabodnick M."/>
            <person name="Ruby J.G."/>
            <person name="Reiff S.B."/>
            <person name="Swart E.C."/>
            <person name="Gosai S."/>
            <person name="Prabakaran S."/>
            <person name="Witkowska E."/>
            <person name="Larue G.E."/>
            <person name="Fisher S."/>
            <person name="Freeman R.M."/>
            <person name="Gunawardena J."/>
            <person name="Chu W."/>
            <person name="Stover N.A."/>
            <person name="Gregory B.D."/>
            <person name="Nowacki M."/>
            <person name="Derisi J."/>
            <person name="Roy S.W."/>
            <person name="Marshall W.F."/>
            <person name="Sood P."/>
        </authorList>
    </citation>
    <scope>NUCLEOTIDE SEQUENCE [LARGE SCALE GENOMIC DNA]</scope>
    <source>
        <strain evidence="2">WM001</strain>
    </source>
</reference>
<protein>
    <recommendedName>
        <fullName evidence="4">C2 NT-type domain-containing protein</fullName>
    </recommendedName>
</protein>
<evidence type="ECO:0008006" key="4">
    <source>
        <dbReference type="Google" id="ProtNLM"/>
    </source>
</evidence>
<feature type="region of interest" description="Disordered" evidence="1">
    <location>
        <begin position="153"/>
        <end position="222"/>
    </location>
</feature>
<proteinExistence type="predicted"/>
<evidence type="ECO:0000256" key="1">
    <source>
        <dbReference type="SAM" id="MobiDB-lite"/>
    </source>
</evidence>
<dbReference type="EMBL" id="MPUH01000199">
    <property type="protein sequence ID" value="OMJ86643.1"/>
    <property type="molecule type" value="Genomic_DNA"/>
</dbReference>
<name>A0A1R2CCB9_9CILI</name>
<dbReference type="Proteomes" id="UP000187209">
    <property type="component" value="Unassembled WGS sequence"/>
</dbReference>
<gene>
    <name evidence="2" type="ORF">SteCoe_11792</name>
</gene>
<evidence type="ECO:0000313" key="3">
    <source>
        <dbReference type="Proteomes" id="UP000187209"/>
    </source>
</evidence>
<comment type="caution">
    <text evidence="2">The sequence shown here is derived from an EMBL/GenBank/DDBJ whole genome shotgun (WGS) entry which is preliminary data.</text>
</comment>
<feature type="compositionally biased region" description="Basic and acidic residues" evidence="1">
    <location>
        <begin position="170"/>
        <end position="188"/>
    </location>
</feature>
<keyword evidence="3" id="KW-1185">Reference proteome</keyword>
<feature type="compositionally biased region" description="Polar residues" evidence="1">
    <location>
        <begin position="193"/>
        <end position="209"/>
    </location>
</feature>
<evidence type="ECO:0000313" key="2">
    <source>
        <dbReference type="EMBL" id="OMJ86643.1"/>
    </source>
</evidence>
<sequence length="231" mass="25976">MDSENNSPTKVESLCINIIIHSLQIVSKYSKYKVQVQCTKNLKKETIKMKKNPDTDVVFFESSLTLYVKFFNDSSHDLKITVFEFIDGVPRKNGHTKLKSSDFEEKTLEFKDLHLTSCSDESGIICISINCSKKLVPFLSFSERTASQNIVDNELEENDVNQSSSSSSHDPTENIESKGIAEEEKTCEKCPPTSLQDAGANSQSKTQALEQCERRSELGPGQKHCNCCRVF</sequence>
<accession>A0A1R2CCB9</accession>
<organism evidence="2 3">
    <name type="scientific">Stentor coeruleus</name>
    <dbReference type="NCBI Taxonomy" id="5963"/>
    <lineage>
        <taxon>Eukaryota</taxon>
        <taxon>Sar</taxon>
        <taxon>Alveolata</taxon>
        <taxon>Ciliophora</taxon>
        <taxon>Postciliodesmatophora</taxon>
        <taxon>Heterotrichea</taxon>
        <taxon>Heterotrichida</taxon>
        <taxon>Stentoridae</taxon>
        <taxon>Stentor</taxon>
    </lineage>
</organism>
<dbReference type="AlphaFoldDB" id="A0A1R2CCB9"/>